<dbReference type="InterPro" id="IPR004843">
    <property type="entry name" value="Calcineurin-like_PHP"/>
</dbReference>
<dbReference type="SUPFAM" id="SSF56300">
    <property type="entry name" value="Metallo-dependent phosphatases"/>
    <property type="match status" value="1"/>
</dbReference>
<dbReference type="InterPro" id="IPR029052">
    <property type="entry name" value="Metallo-depent_PP-like"/>
</dbReference>
<dbReference type="AlphaFoldDB" id="A0A7W6JZJ3"/>
<protein>
    <submittedName>
        <fullName evidence="2">Icc-related predicted phosphoesterase</fullName>
    </submittedName>
</protein>
<sequence>MKAVVFSDLHLAFSFPDPVDLPEDTDVLVVAGDVSAPVGKSMAWLHKRFPNVPTVYVAGNHDHYGQVYAKSVESGRRAAEEFPHIHFLENDEVVLDGVRFLGATMWTDYELYGDMRRAMEIAHWSMNDFSHIHDLDGLGHLTPWKPERTRVLHHESRAWLRDALARPHDGPTVVVTHHCPHHLSVAPQYAHDDLTPSFASDFDAEIKEFQPELWVHGHTHANFDYVVPGTSTRVVCNPRGYVRDNFDRGRSVENPDFAMCKVVEIGR</sequence>
<evidence type="ECO:0000259" key="1">
    <source>
        <dbReference type="Pfam" id="PF00149"/>
    </source>
</evidence>
<feature type="domain" description="Calcineurin-like phosphoesterase" evidence="1">
    <location>
        <begin position="1"/>
        <end position="221"/>
    </location>
</feature>
<name>A0A7W6JZJ3_9HYPH</name>
<dbReference type="PANTHER" id="PTHR37844:SF2">
    <property type="entry name" value="SER_THR PROTEIN PHOSPHATASE SUPERFAMILY (AFU_ORTHOLOGUE AFUA_1G14840)"/>
    <property type="match status" value="1"/>
</dbReference>
<dbReference type="PANTHER" id="PTHR37844">
    <property type="entry name" value="SER/THR PROTEIN PHOSPHATASE SUPERFAMILY (AFU_ORTHOLOGUE AFUA_1G14840)"/>
    <property type="match status" value="1"/>
</dbReference>
<dbReference type="GO" id="GO:0016787">
    <property type="term" value="F:hydrolase activity"/>
    <property type="evidence" value="ECO:0007669"/>
    <property type="project" value="InterPro"/>
</dbReference>
<dbReference type="Proteomes" id="UP000584824">
    <property type="component" value="Unassembled WGS sequence"/>
</dbReference>
<reference evidence="2 3" key="1">
    <citation type="submission" date="2020-08" db="EMBL/GenBank/DDBJ databases">
        <title>Genomic Encyclopedia of Type Strains, Phase IV (KMG-IV): sequencing the most valuable type-strain genomes for metagenomic binning, comparative biology and taxonomic classification.</title>
        <authorList>
            <person name="Goeker M."/>
        </authorList>
    </citation>
    <scope>NUCLEOTIDE SEQUENCE [LARGE SCALE GENOMIC DNA]</scope>
    <source>
        <strain evidence="2 3">DSM 26385</strain>
    </source>
</reference>
<accession>A0A7W6JZJ3</accession>
<dbReference type="Gene3D" id="3.60.21.10">
    <property type="match status" value="1"/>
</dbReference>
<dbReference type="RefSeq" id="WP_183789969.1">
    <property type="nucleotide sequence ID" value="NZ_JACIDU010000003.1"/>
</dbReference>
<organism evidence="2 3">
    <name type="scientific">Allorhizobium borbori</name>
    <dbReference type="NCBI Taxonomy" id="485907"/>
    <lineage>
        <taxon>Bacteria</taxon>
        <taxon>Pseudomonadati</taxon>
        <taxon>Pseudomonadota</taxon>
        <taxon>Alphaproteobacteria</taxon>
        <taxon>Hyphomicrobiales</taxon>
        <taxon>Rhizobiaceae</taxon>
        <taxon>Rhizobium/Agrobacterium group</taxon>
        <taxon>Allorhizobium</taxon>
    </lineage>
</organism>
<proteinExistence type="predicted"/>
<gene>
    <name evidence="2" type="ORF">GGQ66_000955</name>
</gene>
<comment type="caution">
    <text evidence="2">The sequence shown here is derived from an EMBL/GenBank/DDBJ whole genome shotgun (WGS) entry which is preliminary data.</text>
</comment>
<dbReference type="Pfam" id="PF00149">
    <property type="entry name" value="Metallophos"/>
    <property type="match status" value="1"/>
</dbReference>
<evidence type="ECO:0000313" key="3">
    <source>
        <dbReference type="Proteomes" id="UP000584824"/>
    </source>
</evidence>
<evidence type="ECO:0000313" key="2">
    <source>
        <dbReference type="EMBL" id="MBB4102420.1"/>
    </source>
</evidence>
<dbReference type="EMBL" id="JACIDU010000003">
    <property type="protein sequence ID" value="MBB4102420.1"/>
    <property type="molecule type" value="Genomic_DNA"/>
</dbReference>
<keyword evidence="3" id="KW-1185">Reference proteome</keyword>